<keyword evidence="6" id="KW-1185">Reference proteome</keyword>
<dbReference type="Pfam" id="PF02902">
    <property type="entry name" value="Peptidase_C48"/>
    <property type="match status" value="1"/>
</dbReference>
<dbReference type="GO" id="GO:0006508">
    <property type="term" value="P:proteolysis"/>
    <property type="evidence" value="ECO:0007669"/>
    <property type="project" value="UniProtKB-KW"/>
</dbReference>
<dbReference type="AlphaFoldDB" id="A0ABC8VMX8"/>
<evidence type="ECO:0000256" key="2">
    <source>
        <dbReference type="ARBA" id="ARBA00022670"/>
    </source>
</evidence>
<dbReference type="SUPFAM" id="SSF54001">
    <property type="entry name" value="Cysteine proteinases"/>
    <property type="match status" value="1"/>
</dbReference>
<feature type="domain" description="Ubiquitin-like protease family profile" evidence="4">
    <location>
        <begin position="1"/>
        <end position="113"/>
    </location>
</feature>
<evidence type="ECO:0000259" key="4">
    <source>
        <dbReference type="PROSITE" id="PS50600"/>
    </source>
</evidence>
<evidence type="ECO:0000256" key="1">
    <source>
        <dbReference type="ARBA" id="ARBA00005234"/>
    </source>
</evidence>
<comment type="similarity">
    <text evidence="1">Belongs to the peptidase C48 family.</text>
</comment>
<dbReference type="InterPro" id="IPR003653">
    <property type="entry name" value="Peptidase_C48_C"/>
</dbReference>
<dbReference type="GO" id="GO:0008233">
    <property type="term" value="F:peptidase activity"/>
    <property type="evidence" value="ECO:0007669"/>
    <property type="project" value="UniProtKB-KW"/>
</dbReference>
<dbReference type="Gene3D" id="3.40.395.10">
    <property type="entry name" value="Adenoviral Proteinase, Chain A"/>
    <property type="match status" value="1"/>
</dbReference>
<keyword evidence="2" id="KW-0645">Protease</keyword>
<proteinExistence type="inferred from homology"/>
<reference evidence="6" key="1">
    <citation type="submission" date="2024-06" db="EMBL/GenBank/DDBJ databases">
        <authorList>
            <person name="Ryan C."/>
        </authorList>
    </citation>
    <scope>NUCLEOTIDE SEQUENCE [LARGE SCALE GENOMIC DNA]</scope>
</reference>
<evidence type="ECO:0000313" key="5">
    <source>
        <dbReference type="EMBL" id="CAL4892811.1"/>
    </source>
</evidence>
<evidence type="ECO:0000256" key="3">
    <source>
        <dbReference type="ARBA" id="ARBA00022801"/>
    </source>
</evidence>
<dbReference type="Proteomes" id="UP001497457">
    <property type="component" value="Chromosome 10rd"/>
</dbReference>
<organism evidence="5 6">
    <name type="scientific">Urochloa decumbens</name>
    <dbReference type="NCBI Taxonomy" id="240449"/>
    <lineage>
        <taxon>Eukaryota</taxon>
        <taxon>Viridiplantae</taxon>
        <taxon>Streptophyta</taxon>
        <taxon>Embryophyta</taxon>
        <taxon>Tracheophyta</taxon>
        <taxon>Spermatophyta</taxon>
        <taxon>Magnoliopsida</taxon>
        <taxon>Liliopsida</taxon>
        <taxon>Poales</taxon>
        <taxon>Poaceae</taxon>
        <taxon>PACMAD clade</taxon>
        <taxon>Panicoideae</taxon>
        <taxon>Panicodae</taxon>
        <taxon>Paniceae</taxon>
        <taxon>Melinidinae</taxon>
        <taxon>Urochloa</taxon>
    </lineage>
</organism>
<keyword evidence="3" id="KW-0378">Hydrolase</keyword>
<name>A0ABC8VMX8_9POAL</name>
<evidence type="ECO:0000313" key="6">
    <source>
        <dbReference type="Proteomes" id="UP001497457"/>
    </source>
</evidence>
<sequence>MTYDRSYVVDYLTKTFQKIAMKKLIMFAHNNDGHWIAMVVILKFRKVLYFDSSRSKAQDHKLLKEAFGTHCVLMKIATNNNGSSLKHVTKFPCHQQPPGNACGFYTVNRIMKAMELLDVKEFEVPTTPLDIDVLHGIREKIASFLMDQVVSEKGEFHCVNPGVF</sequence>
<dbReference type="EMBL" id="OZ075120">
    <property type="protein sequence ID" value="CAL4892811.1"/>
    <property type="molecule type" value="Genomic_DNA"/>
</dbReference>
<dbReference type="InterPro" id="IPR038765">
    <property type="entry name" value="Papain-like_cys_pep_sf"/>
</dbReference>
<reference evidence="5 6" key="2">
    <citation type="submission" date="2024-10" db="EMBL/GenBank/DDBJ databases">
        <authorList>
            <person name="Ryan C."/>
        </authorList>
    </citation>
    <scope>NUCLEOTIDE SEQUENCE [LARGE SCALE GENOMIC DNA]</scope>
</reference>
<gene>
    <name evidence="5" type="ORF">URODEC1_LOCUS4444</name>
</gene>
<accession>A0ABC8VMX8</accession>
<dbReference type="PROSITE" id="PS50600">
    <property type="entry name" value="ULP_PROTEASE"/>
    <property type="match status" value="1"/>
</dbReference>
<protein>
    <recommendedName>
        <fullName evidence="4">Ubiquitin-like protease family profile domain-containing protein</fullName>
    </recommendedName>
</protein>